<name>A0A0J6BZL7_9BORD</name>
<keyword evidence="6" id="KW-1185">Reference proteome</keyword>
<dbReference type="Proteomes" id="UP000092950">
    <property type="component" value="Chromosome"/>
</dbReference>
<feature type="transmembrane region" description="Helical" evidence="1">
    <location>
        <begin position="695"/>
        <end position="717"/>
    </location>
</feature>
<dbReference type="RefSeq" id="WP_043212848.1">
    <property type="nucleotide sequence ID" value="NZ_CAJGUP010000214.1"/>
</dbReference>
<evidence type="ECO:0000313" key="6">
    <source>
        <dbReference type="Proteomes" id="UP000092950"/>
    </source>
</evidence>
<keyword evidence="1" id="KW-0812">Transmembrane</keyword>
<feature type="chain" id="PRO_5005268402" evidence="2">
    <location>
        <begin position="29"/>
        <end position="728"/>
    </location>
</feature>
<keyword evidence="2" id="KW-0732">Signal</keyword>
<evidence type="ECO:0000256" key="2">
    <source>
        <dbReference type="SAM" id="SignalP"/>
    </source>
</evidence>
<accession>A0A0M7DR14</accession>
<protein>
    <submittedName>
        <fullName evidence="4">Bacterial cellulose synthase subunit</fullName>
    </submittedName>
</protein>
<dbReference type="AlphaFoldDB" id="A0A0J6BZL7"/>
<gene>
    <name evidence="3" type="ORF">BBN53_06585</name>
    <name evidence="4" type="ORF">ERS370011_01188</name>
</gene>
<dbReference type="EMBL" id="CP016440">
    <property type="protein sequence ID" value="ANY15596.1"/>
    <property type="molecule type" value="Genomic_DNA"/>
</dbReference>
<reference evidence="3 6" key="2">
    <citation type="submission" date="2016-07" db="EMBL/GenBank/DDBJ databases">
        <title>Complete genome sequences of Bordetella pseudohinzii.</title>
        <authorList>
            <person name="Spilker T."/>
            <person name="Darrah R."/>
            <person name="LiPuma J.J."/>
        </authorList>
    </citation>
    <scope>NUCLEOTIDE SEQUENCE [LARGE SCALE GENOMIC DNA]</scope>
    <source>
        <strain evidence="3 6">HI4681</strain>
    </source>
</reference>
<proteinExistence type="predicted"/>
<keyword evidence="1" id="KW-0472">Membrane</keyword>
<dbReference type="Gene3D" id="2.60.120.260">
    <property type="entry name" value="Galactose-binding domain-like"/>
    <property type="match status" value="1"/>
</dbReference>
<dbReference type="KEGG" id="bpdz:BBN53_06585"/>
<evidence type="ECO:0000313" key="5">
    <source>
        <dbReference type="Proteomes" id="UP000053096"/>
    </source>
</evidence>
<sequence length="728" mass="76299">MPVSCTRLPNLTRLVLLTALALPAAAPASPAGDALRELARDTWVQRSLSLEDLGLNDPAVLRMSENQQDYYLPVPKGLRLADATLTVDGRYIRGEESPPTLGLSIDGRPVMAQRMQEREGSITRPYALDAHARDSGFVHLRVDWGSPIGRRICDPDRPTANVLTLAPTTRLAYRFASSDLTTLDDAWSTLPGKPVLLIASGKLEQTSYDAAWRAGVALGRAGKRARVSSLPAVGDTVALDGLAIPAGLADVKGFAALRGKDEHRLADAAELGAWIVAGGVQADLVIADAAFSAQLKAALDALQAQLQNDSDAVAGLKAWRDQHAGLADAPPASQQVKLGLLGKQTVIAIAPDAGAQAAGLFDSQWRRVLAGPQASLHSAGQNPMSGAVRLSDLGGSTQAFDVITRGDWTINFPLSSVSADGRIPGELVLDVAAAPGAAASPPVVSVLWNGVLLDARRLTDAGQPARLTSRVPGYALGVNNVLRVSFQRQSASPDCAETPQAYPVNVLASSHLRPTPAEPDGTFVGLLPLLAGSPQLILPPAWLDKPAESLPHVIPMATASALSPARAELVLADKEAQPTKPFLAMGVTVAGAAPLIEVVEGKRLRVGGRERPWLDLEGPEPLSAASVVKAGKQSGIAWYALGKTPVTPSAAFVLSRGDGVVLGAKGPLAWVDTTDPGLSRPPGAAGGTFYEWRNYLSWGLPALGIVLVLGLLLALAVRRARKRRENSH</sequence>
<dbReference type="Proteomes" id="UP000053096">
    <property type="component" value="Unassembled WGS sequence"/>
</dbReference>
<dbReference type="EMBL" id="CYTV01000002">
    <property type="protein sequence ID" value="CUI56464.1"/>
    <property type="molecule type" value="Genomic_DNA"/>
</dbReference>
<feature type="signal peptide" evidence="2">
    <location>
        <begin position="1"/>
        <end position="28"/>
    </location>
</feature>
<keyword evidence="1" id="KW-1133">Transmembrane helix</keyword>
<organism evidence="4 5">
    <name type="scientific">Bordetella pseudohinzii</name>
    <dbReference type="NCBI Taxonomy" id="1331258"/>
    <lineage>
        <taxon>Bacteria</taxon>
        <taxon>Pseudomonadati</taxon>
        <taxon>Pseudomonadota</taxon>
        <taxon>Betaproteobacteria</taxon>
        <taxon>Burkholderiales</taxon>
        <taxon>Alcaligenaceae</taxon>
        <taxon>Bordetella</taxon>
    </lineage>
</organism>
<evidence type="ECO:0000313" key="4">
    <source>
        <dbReference type="EMBL" id="CUI56464.1"/>
    </source>
</evidence>
<evidence type="ECO:0000313" key="3">
    <source>
        <dbReference type="EMBL" id="ANY15596.1"/>
    </source>
</evidence>
<evidence type="ECO:0000256" key="1">
    <source>
        <dbReference type="SAM" id="Phobius"/>
    </source>
</evidence>
<accession>A0A0J6BZL7</accession>
<reference evidence="4 5" key="1">
    <citation type="submission" date="2015-09" db="EMBL/GenBank/DDBJ databases">
        <authorList>
            <person name="Jackson K.R."/>
            <person name="Lunt B.L."/>
            <person name="Fisher J.N.B."/>
            <person name="Gardner A.V."/>
            <person name="Bailey M.E."/>
            <person name="Deus L.M."/>
            <person name="Earl A.S."/>
            <person name="Gibby P.D."/>
            <person name="Hartmann K.A."/>
            <person name="Liu J.E."/>
            <person name="Manci A.M."/>
            <person name="Nielsen D.A."/>
            <person name="Solomon M.B."/>
            <person name="Breakwell D.P."/>
            <person name="Burnett S.H."/>
            <person name="Grose J.H."/>
        </authorList>
    </citation>
    <scope>NUCLEOTIDE SEQUENCE [LARGE SCALE GENOMIC DNA]</scope>
    <source>
        <strain evidence="4 5">2789STDY5608636</strain>
    </source>
</reference>